<keyword evidence="2" id="KW-0812">Transmembrane</keyword>
<keyword evidence="2" id="KW-0472">Membrane</keyword>
<evidence type="ECO:0000256" key="2">
    <source>
        <dbReference type="SAM" id="Phobius"/>
    </source>
</evidence>
<accession>A0AAD5XCR5</accession>
<dbReference type="EMBL" id="JADGJH010001017">
    <property type="protein sequence ID" value="KAJ3119865.1"/>
    <property type="molecule type" value="Genomic_DNA"/>
</dbReference>
<feature type="region of interest" description="Disordered" evidence="1">
    <location>
        <begin position="40"/>
        <end position="68"/>
    </location>
</feature>
<dbReference type="PANTHER" id="PTHR12840">
    <property type="entry name" value="NADH-UBIQUINONE OXIDOREDUCTASE ASHI SUBUNIT"/>
    <property type="match status" value="1"/>
</dbReference>
<proteinExistence type="predicted"/>
<dbReference type="Proteomes" id="UP001211907">
    <property type="component" value="Unassembled WGS sequence"/>
</dbReference>
<dbReference type="InterPro" id="IPR008699">
    <property type="entry name" value="NDUFB8"/>
</dbReference>
<evidence type="ECO:0000313" key="3">
    <source>
        <dbReference type="EMBL" id="KAJ3119865.1"/>
    </source>
</evidence>
<name>A0AAD5XCR5_9FUNG</name>
<gene>
    <name evidence="3" type="ORF">HK100_000124</name>
</gene>
<keyword evidence="2" id="KW-1133">Transmembrane helix</keyword>
<feature type="transmembrane region" description="Helical" evidence="2">
    <location>
        <begin position="191"/>
        <end position="213"/>
    </location>
</feature>
<protein>
    <submittedName>
        <fullName evidence="3">Uncharacterized protein</fullName>
    </submittedName>
</protein>
<keyword evidence="4" id="KW-1185">Reference proteome</keyword>
<evidence type="ECO:0000313" key="4">
    <source>
        <dbReference type="Proteomes" id="UP001211907"/>
    </source>
</evidence>
<organism evidence="3 4">
    <name type="scientific">Physocladia obscura</name>
    <dbReference type="NCBI Taxonomy" id="109957"/>
    <lineage>
        <taxon>Eukaryota</taxon>
        <taxon>Fungi</taxon>
        <taxon>Fungi incertae sedis</taxon>
        <taxon>Chytridiomycota</taxon>
        <taxon>Chytridiomycota incertae sedis</taxon>
        <taxon>Chytridiomycetes</taxon>
        <taxon>Chytridiales</taxon>
        <taxon>Chytriomycetaceae</taxon>
        <taxon>Physocladia</taxon>
    </lineage>
</organism>
<evidence type="ECO:0000256" key="1">
    <source>
        <dbReference type="SAM" id="MobiDB-lite"/>
    </source>
</evidence>
<sequence>MESRRAAAQEQQEVSWIATGVTWLTDSHSAADYNPFAESERAEADAVAPSAAELWTQRQGAPAANAHQDDEADALFAHPLYTPPAAPDVSLGPLAPGRGLQWPEFDQGGLLASTNPRVPSPPRQDPGFASFDDPLEAQIGAYPRVPQQFSELKDPFAYWDQQARRNYGDVLDDQFLQLNQWSHGPAPNPRIYVAAIVGVLALLAGVFAAVSAWDPLDHLWHAERDYPFNGLHLELGADPNNLDDTQVTARQYKNQFDKSYKPI</sequence>
<dbReference type="GO" id="GO:0005739">
    <property type="term" value="C:mitochondrion"/>
    <property type="evidence" value="ECO:0007669"/>
    <property type="project" value="InterPro"/>
</dbReference>
<dbReference type="Pfam" id="PF05821">
    <property type="entry name" value="NDUF_B8"/>
    <property type="match status" value="1"/>
</dbReference>
<reference evidence="3" key="1">
    <citation type="submission" date="2020-05" db="EMBL/GenBank/DDBJ databases">
        <title>Phylogenomic resolution of chytrid fungi.</title>
        <authorList>
            <person name="Stajich J.E."/>
            <person name="Amses K."/>
            <person name="Simmons R."/>
            <person name="Seto K."/>
            <person name="Myers J."/>
            <person name="Bonds A."/>
            <person name="Quandt C.A."/>
            <person name="Barry K."/>
            <person name="Liu P."/>
            <person name="Grigoriev I."/>
            <person name="Longcore J.E."/>
            <person name="James T.Y."/>
        </authorList>
    </citation>
    <scope>NUCLEOTIDE SEQUENCE</scope>
    <source>
        <strain evidence="3">JEL0513</strain>
    </source>
</reference>
<comment type="caution">
    <text evidence="3">The sequence shown here is derived from an EMBL/GenBank/DDBJ whole genome shotgun (WGS) entry which is preliminary data.</text>
</comment>
<dbReference type="PANTHER" id="PTHR12840:SF1">
    <property type="entry name" value="NADH DEHYDROGENASE [UBIQUINONE] 1 BETA SUBCOMPLEX SUBUNIT 8, MITOCHONDRIAL"/>
    <property type="match status" value="1"/>
</dbReference>
<dbReference type="AlphaFoldDB" id="A0AAD5XCR5"/>